<keyword evidence="5" id="KW-0396">Initiation factor</keyword>
<dbReference type="eggNOG" id="arCOG04223">
    <property type="taxonomic scope" value="Archaea"/>
</dbReference>
<dbReference type="GO" id="GO:0001731">
    <property type="term" value="P:formation of translation preinitiation complex"/>
    <property type="evidence" value="ECO:0007669"/>
    <property type="project" value="TreeGrafter"/>
</dbReference>
<dbReference type="CDD" id="cd11567">
    <property type="entry name" value="YciH_like"/>
    <property type="match status" value="1"/>
</dbReference>
<dbReference type="PROSITE" id="PS50296">
    <property type="entry name" value="SUI1"/>
    <property type="match status" value="1"/>
</dbReference>
<dbReference type="HOGENOM" id="CLU_082805_6_0_2"/>
<dbReference type="NCBIfam" id="NF002096">
    <property type="entry name" value="PRK00939.1"/>
    <property type="match status" value="1"/>
</dbReference>
<dbReference type="GO" id="GO:0003729">
    <property type="term" value="F:mRNA binding"/>
    <property type="evidence" value="ECO:0007669"/>
    <property type="project" value="TreeGrafter"/>
</dbReference>
<dbReference type="STRING" id="1238425.J07HQW2_00473"/>
<dbReference type="PANTHER" id="PTHR12789">
    <property type="entry name" value="DENSITY-REGULATED PROTEIN HOMOLOG"/>
    <property type="match status" value="1"/>
</dbReference>
<dbReference type="Proteomes" id="UP000030710">
    <property type="component" value="Unassembled WGS sequence"/>
</dbReference>
<dbReference type="InterPro" id="IPR050318">
    <property type="entry name" value="DENR/SUI1_TIF"/>
</dbReference>
<accession>U1MUL5</accession>
<protein>
    <submittedName>
        <fullName evidence="5">Translation initiation factor 1 (EIF-1/SUI1) related protein</fullName>
    </submittedName>
</protein>
<proteinExistence type="inferred from homology"/>
<dbReference type="EMBL" id="KE356561">
    <property type="protein sequence ID" value="ERG94039.1"/>
    <property type="molecule type" value="Genomic_DNA"/>
</dbReference>
<evidence type="ECO:0000256" key="1">
    <source>
        <dbReference type="ARBA" id="ARBA00005422"/>
    </source>
</evidence>
<dbReference type="AlphaFoldDB" id="U1MUL5"/>
<dbReference type="Pfam" id="PF01253">
    <property type="entry name" value="SUI1"/>
    <property type="match status" value="1"/>
</dbReference>
<keyword evidence="2" id="KW-0810">Translation regulation</keyword>
<dbReference type="RefSeq" id="WP_021053533.1">
    <property type="nucleotide sequence ID" value="NZ_KE356561.1"/>
</dbReference>
<dbReference type="SUPFAM" id="SSF55159">
    <property type="entry name" value="eIF1-like"/>
    <property type="match status" value="1"/>
</dbReference>
<dbReference type="GO" id="GO:0002188">
    <property type="term" value="P:translation reinitiation"/>
    <property type="evidence" value="ECO:0007669"/>
    <property type="project" value="TreeGrafter"/>
</dbReference>
<sequence length="100" mass="10826">MTSKICETCGLPTELCVCADIATTGLHTTLSLEERSFNKVVTLINGINDTTIDISSLASNLKRSLGCGGTIQDDGTIELQGDHRDRVPDLLDEYSIRVEL</sequence>
<dbReference type="InterPro" id="IPR036877">
    <property type="entry name" value="SUI1_dom_sf"/>
</dbReference>
<evidence type="ECO:0000256" key="2">
    <source>
        <dbReference type="ARBA" id="ARBA00022845"/>
    </source>
</evidence>
<comment type="similarity">
    <text evidence="1">Belongs to the SUI1 family.</text>
</comment>
<evidence type="ECO:0000313" key="5">
    <source>
        <dbReference type="EMBL" id="ERG94039.1"/>
    </source>
</evidence>
<evidence type="ECO:0000256" key="3">
    <source>
        <dbReference type="ARBA" id="ARBA00022917"/>
    </source>
</evidence>
<keyword evidence="3" id="KW-0648">Protein biosynthesis</keyword>
<dbReference type="InterPro" id="IPR005872">
    <property type="entry name" value="SUI1_arc_bac"/>
</dbReference>
<evidence type="ECO:0000313" key="6">
    <source>
        <dbReference type="Proteomes" id="UP000030710"/>
    </source>
</evidence>
<gene>
    <name evidence="5" type="ORF">J07HQW2_00473</name>
</gene>
<feature type="domain" description="SUI1" evidence="4">
    <location>
        <begin position="28"/>
        <end position="95"/>
    </location>
</feature>
<dbReference type="PANTHER" id="PTHR12789:SF0">
    <property type="entry name" value="DENSITY-REGULATED PROTEIN"/>
    <property type="match status" value="1"/>
</dbReference>
<dbReference type="GO" id="GO:0006417">
    <property type="term" value="P:regulation of translation"/>
    <property type="evidence" value="ECO:0007669"/>
    <property type="project" value="UniProtKB-KW"/>
</dbReference>
<reference evidence="5 6" key="1">
    <citation type="journal article" date="2013" name="PLoS ONE">
        <title>Assembly-driven community genomics of a hypersaline microbial ecosystem.</title>
        <authorList>
            <person name="Podell S."/>
            <person name="Ugalde J.A."/>
            <person name="Narasingarao P."/>
            <person name="Banfield J.F."/>
            <person name="Heidelberg K.B."/>
            <person name="Allen E.E."/>
        </authorList>
    </citation>
    <scope>NUCLEOTIDE SEQUENCE [LARGE SCALE GENOMIC DNA]</scope>
    <source>
        <strain evidence="6">J07HQW2</strain>
    </source>
</reference>
<name>U1MUL5_9EURY</name>
<organism evidence="5 6">
    <name type="scientific">Haloquadratum walsbyi J07HQW2</name>
    <dbReference type="NCBI Taxonomy" id="1238425"/>
    <lineage>
        <taxon>Archaea</taxon>
        <taxon>Methanobacteriati</taxon>
        <taxon>Methanobacteriota</taxon>
        <taxon>Stenosarchaea group</taxon>
        <taxon>Halobacteria</taxon>
        <taxon>Halobacteriales</taxon>
        <taxon>Haloferacaceae</taxon>
        <taxon>Haloquadratum</taxon>
    </lineage>
</organism>
<dbReference type="InterPro" id="IPR001950">
    <property type="entry name" value="SUI1"/>
</dbReference>
<dbReference type="Gene3D" id="3.30.780.10">
    <property type="entry name" value="SUI1-like domain"/>
    <property type="match status" value="1"/>
</dbReference>
<evidence type="ECO:0000259" key="4">
    <source>
        <dbReference type="PROSITE" id="PS50296"/>
    </source>
</evidence>
<dbReference type="GO" id="GO:0003743">
    <property type="term" value="F:translation initiation factor activity"/>
    <property type="evidence" value="ECO:0007669"/>
    <property type="project" value="UniProtKB-KW"/>
</dbReference>